<protein>
    <submittedName>
        <fullName evidence="2">Uncharacterized protein</fullName>
    </submittedName>
</protein>
<comment type="caution">
    <text evidence="2">The sequence shown here is derived from an EMBL/GenBank/DDBJ whole genome shotgun (WGS) entry which is preliminary data.</text>
</comment>
<feature type="region of interest" description="Disordered" evidence="1">
    <location>
        <begin position="218"/>
        <end position="391"/>
    </location>
</feature>
<gene>
    <name evidence="2" type="ORF">CYCCA115_LOCUS18328</name>
</gene>
<dbReference type="Proteomes" id="UP001295423">
    <property type="component" value="Unassembled WGS sequence"/>
</dbReference>
<dbReference type="AlphaFoldDB" id="A0AAD2G279"/>
<feature type="region of interest" description="Disordered" evidence="1">
    <location>
        <begin position="99"/>
        <end position="173"/>
    </location>
</feature>
<evidence type="ECO:0000313" key="3">
    <source>
        <dbReference type="Proteomes" id="UP001295423"/>
    </source>
</evidence>
<proteinExistence type="predicted"/>
<organism evidence="2 3">
    <name type="scientific">Cylindrotheca closterium</name>
    <dbReference type="NCBI Taxonomy" id="2856"/>
    <lineage>
        <taxon>Eukaryota</taxon>
        <taxon>Sar</taxon>
        <taxon>Stramenopiles</taxon>
        <taxon>Ochrophyta</taxon>
        <taxon>Bacillariophyta</taxon>
        <taxon>Bacillariophyceae</taxon>
        <taxon>Bacillariophycidae</taxon>
        <taxon>Bacillariales</taxon>
        <taxon>Bacillariaceae</taxon>
        <taxon>Cylindrotheca</taxon>
    </lineage>
</organism>
<feature type="compositionally biased region" description="Basic residues" evidence="1">
    <location>
        <begin position="263"/>
        <end position="272"/>
    </location>
</feature>
<feature type="compositionally biased region" description="Low complexity" evidence="1">
    <location>
        <begin position="300"/>
        <end position="310"/>
    </location>
</feature>
<sequence length="391" mass="43167">MAITATSTINSAGVIWGYSAGAIPEVDEEDEDLSERFAVMRAAPTSDYESTKQQQQQQQVEATIPEHRDIDAIWSYAAGDAGDEEEEELSERFSLMRAAPTSANDQDEAVPPLPATIDEHSESSSSESPPFLFHDRKDEVHMTPRTMISKLLPSKNRSRDELSKSHHTMRQVQKKPLVSMLSPVRQSVYKMNRTDCRSQLESSFCKLDSANDLPSIKQGGLTSHTSAPCFGRSTLNNKKGNTKSKESSLMSMMRADLQPKKSSDKKKSKKSKSGSSSTKERSHSPKRSPKKSLKSEDLSVESPSSSVSPKRSSKKSLKTEDRHLATESPSSSLSPKRSSKKSLKGEDRHAIVSPSSSLSPRRSKKKKSKDGDEGSKSPKTKHSSKKTEEEH</sequence>
<evidence type="ECO:0000313" key="2">
    <source>
        <dbReference type="EMBL" id="CAJ1959909.1"/>
    </source>
</evidence>
<accession>A0AAD2G279</accession>
<name>A0AAD2G279_9STRA</name>
<keyword evidence="3" id="KW-1185">Reference proteome</keyword>
<reference evidence="2" key="1">
    <citation type="submission" date="2023-08" db="EMBL/GenBank/DDBJ databases">
        <authorList>
            <person name="Audoor S."/>
            <person name="Bilcke G."/>
        </authorList>
    </citation>
    <scope>NUCLEOTIDE SEQUENCE</scope>
</reference>
<dbReference type="EMBL" id="CAKOGP040002029">
    <property type="protein sequence ID" value="CAJ1959909.1"/>
    <property type="molecule type" value="Genomic_DNA"/>
</dbReference>
<feature type="compositionally biased region" description="Basic and acidic residues" evidence="1">
    <location>
        <begin position="133"/>
        <end position="142"/>
    </location>
</feature>
<evidence type="ECO:0000256" key="1">
    <source>
        <dbReference type="SAM" id="MobiDB-lite"/>
    </source>
</evidence>